<protein>
    <submittedName>
        <fullName evidence="1">Sulfotransferase family protein</fullName>
    </submittedName>
</protein>
<dbReference type="Pfam" id="PF03567">
    <property type="entry name" value="Sulfotransfer_2"/>
    <property type="match status" value="1"/>
</dbReference>
<organism evidence="1 2">
    <name type="scientific">Gracilibacillus salinarum</name>
    <dbReference type="NCBI Taxonomy" id="2932255"/>
    <lineage>
        <taxon>Bacteria</taxon>
        <taxon>Bacillati</taxon>
        <taxon>Bacillota</taxon>
        <taxon>Bacilli</taxon>
        <taxon>Bacillales</taxon>
        <taxon>Bacillaceae</taxon>
        <taxon>Gracilibacillus</taxon>
    </lineage>
</organism>
<dbReference type="InterPro" id="IPR005331">
    <property type="entry name" value="Sulfotransferase"/>
</dbReference>
<proteinExistence type="predicted"/>
<dbReference type="Proteomes" id="UP000831537">
    <property type="component" value="Chromosome"/>
</dbReference>
<name>A0ABY4GKK0_9BACI</name>
<evidence type="ECO:0000313" key="1">
    <source>
        <dbReference type="EMBL" id="UOQ84881.1"/>
    </source>
</evidence>
<dbReference type="RefSeq" id="WP_244743342.1">
    <property type="nucleotide sequence ID" value="NZ_CP095071.1"/>
</dbReference>
<dbReference type="EMBL" id="CP095071">
    <property type="protein sequence ID" value="UOQ84881.1"/>
    <property type="molecule type" value="Genomic_DNA"/>
</dbReference>
<evidence type="ECO:0000313" key="2">
    <source>
        <dbReference type="Proteomes" id="UP000831537"/>
    </source>
</evidence>
<sequence length="214" mass="25541">MIKWYFYHIGLLQTALDYDPWVHKYRENQFYKQQDYKEKVRKDLLKGEKEVYKLVRDPYKRAVSSFLSMIGNDQICQSVFPEVSTGISFKQFLYRVKQIGISNDKIDHHIAEQYIDGEEHFIDRYIKLEEFNQQITLIEKQFNLTASPLSEITRSPHHIKQITKETKGIHFSDVPITIKDFNNIPKYDQFYDEEAKQLVASLYAKDFQTFGYTI</sequence>
<keyword evidence="2" id="KW-1185">Reference proteome</keyword>
<accession>A0ABY4GKK0</accession>
<gene>
    <name evidence="1" type="ORF">MUN87_19875</name>
</gene>
<reference evidence="1 2" key="1">
    <citation type="submission" date="2022-04" db="EMBL/GenBank/DDBJ databases">
        <title>Gracilibacillus sp. isolated from saltern.</title>
        <authorList>
            <person name="Won M."/>
            <person name="Lee C.-M."/>
            <person name="Woen H.-Y."/>
            <person name="Kwon S.-W."/>
        </authorList>
    </citation>
    <scope>NUCLEOTIDE SEQUENCE [LARGE SCALE GENOMIC DNA]</scope>
    <source>
        <strain evidence="1 2">SSPM10-3</strain>
    </source>
</reference>